<comment type="similarity">
    <text evidence="2">Belongs to the COMM domain-containing protein 1 family.</text>
</comment>
<reference evidence="5 6" key="1">
    <citation type="submission" date="2025-05" db="UniProtKB">
        <authorList>
            <consortium name="RefSeq"/>
        </authorList>
    </citation>
    <scope>IDENTIFICATION</scope>
    <source>
        <tissue evidence="5 6">Muscle</tissue>
    </source>
</reference>
<dbReference type="Pfam" id="PF17221">
    <property type="entry name" value="COMMD1_N"/>
    <property type="match status" value="1"/>
</dbReference>
<organism evidence="4 5">
    <name type="scientific">Limulus polyphemus</name>
    <name type="common">Atlantic horseshoe crab</name>
    <dbReference type="NCBI Taxonomy" id="6850"/>
    <lineage>
        <taxon>Eukaryota</taxon>
        <taxon>Metazoa</taxon>
        <taxon>Ecdysozoa</taxon>
        <taxon>Arthropoda</taxon>
        <taxon>Chelicerata</taxon>
        <taxon>Merostomata</taxon>
        <taxon>Xiphosura</taxon>
        <taxon>Limulidae</taxon>
        <taxon>Limulus</taxon>
    </lineage>
</organism>
<name>A0ABM1SP49_LIMPO</name>
<dbReference type="PROSITE" id="PS51269">
    <property type="entry name" value="COMM"/>
    <property type="match status" value="1"/>
</dbReference>
<dbReference type="PANTHER" id="PTHR21199:SF1">
    <property type="entry name" value="COMM DOMAIN-CONTAINING PROTEIN 1"/>
    <property type="match status" value="1"/>
</dbReference>
<dbReference type="RefSeq" id="XP_022245406.1">
    <property type="nucleotide sequence ID" value="XM_022389698.1"/>
</dbReference>
<keyword evidence="4" id="KW-1185">Reference proteome</keyword>
<sequence>MMAEESDQKSLLGLLNGLARREYYGDASVTNEFLHHELYPDLSVENFNLILDKSLQNIRRIAESDMDTNQLEAFLTSQTKRKEGGLTDDEVKVFTRFWRNHRSRIHDILIQRCQWNPSLKAVTWRVDLKSQTRDNSEVNSPVAILDIQLNNQLNDTREDDRIRFEVSEGQLTGIIERLREVETLLSSYTQT</sequence>
<dbReference type="InterPro" id="IPR033776">
    <property type="entry name" value="COMMD1_N"/>
</dbReference>
<evidence type="ECO:0000256" key="2">
    <source>
        <dbReference type="ARBA" id="ARBA00093455"/>
    </source>
</evidence>
<dbReference type="InterPro" id="IPR037351">
    <property type="entry name" value="Murr1"/>
</dbReference>
<feature type="domain" description="COMM" evidence="3">
    <location>
        <begin position="118"/>
        <end position="189"/>
    </location>
</feature>
<dbReference type="GeneID" id="106462427"/>
<dbReference type="RefSeq" id="XP_022245407.1">
    <property type="nucleotide sequence ID" value="XM_022389699.1"/>
</dbReference>
<evidence type="ECO:0000256" key="1">
    <source>
        <dbReference type="ARBA" id="ARBA00016551"/>
    </source>
</evidence>
<dbReference type="InterPro" id="IPR017920">
    <property type="entry name" value="COMM"/>
</dbReference>
<evidence type="ECO:0000313" key="5">
    <source>
        <dbReference type="RefSeq" id="XP_022245405.1"/>
    </source>
</evidence>
<dbReference type="RefSeq" id="XP_022245405.1">
    <property type="nucleotide sequence ID" value="XM_022389697.1"/>
</dbReference>
<dbReference type="Proteomes" id="UP000694941">
    <property type="component" value="Unplaced"/>
</dbReference>
<accession>A0ABM1SP49</accession>
<dbReference type="PANTHER" id="PTHR21199">
    <property type="entry name" value="COMM DOMAIN-CONTAINING PROTEIN 1"/>
    <property type="match status" value="1"/>
</dbReference>
<evidence type="ECO:0000259" key="3">
    <source>
        <dbReference type="PROSITE" id="PS51269"/>
    </source>
</evidence>
<evidence type="ECO:0000313" key="6">
    <source>
        <dbReference type="RefSeq" id="XP_022245406.1"/>
    </source>
</evidence>
<gene>
    <name evidence="5 6 7" type="primary">LOC106462427</name>
</gene>
<dbReference type="Pfam" id="PF07258">
    <property type="entry name" value="COMM_domain"/>
    <property type="match status" value="1"/>
</dbReference>
<protein>
    <recommendedName>
        <fullName evidence="1">COMM domain-containing protein 1</fullName>
    </recommendedName>
</protein>
<evidence type="ECO:0000313" key="4">
    <source>
        <dbReference type="Proteomes" id="UP000694941"/>
    </source>
</evidence>
<proteinExistence type="inferred from homology"/>
<evidence type="ECO:0000313" key="7">
    <source>
        <dbReference type="RefSeq" id="XP_022245407.1"/>
    </source>
</evidence>